<gene>
    <name evidence="2" type="ORF">AZI98_03815</name>
</gene>
<evidence type="ECO:0000313" key="2">
    <source>
        <dbReference type="EMBL" id="KZN97391.1"/>
    </source>
</evidence>
<organism evidence="2 3">
    <name type="scientific">Aeribacillus pallidus</name>
    <dbReference type="NCBI Taxonomy" id="33936"/>
    <lineage>
        <taxon>Bacteria</taxon>
        <taxon>Bacillati</taxon>
        <taxon>Bacillota</taxon>
        <taxon>Bacilli</taxon>
        <taxon>Bacillales</taxon>
        <taxon>Bacillaceae</taxon>
        <taxon>Aeribacillus</taxon>
    </lineage>
</organism>
<feature type="region of interest" description="Disordered" evidence="1">
    <location>
        <begin position="1"/>
        <end position="25"/>
    </location>
</feature>
<dbReference type="EMBL" id="LWBR01000010">
    <property type="protein sequence ID" value="KZN97391.1"/>
    <property type="molecule type" value="Genomic_DNA"/>
</dbReference>
<evidence type="ECO:0000313" key="3">
    <source>
        <dbReference type="Proteomes" id="UP000076476"/>
    </source>
</evidence>
<reference evidence="2 3" key="1">
    <citation type="submission" date="2016-04" db="EMBL/GenBank/DDBJ databases">
        <title>Draft genome sequence of Aeribacillus pallidus 8m3 from petroleum reservoir.</title>
        <authorList>
            <person name="Poltaraus A.B."/>
            <person name="Nazina T.N."/>
            <person name="Tourova T.P."/>
            <person name="Malakho S.M."/>
            <person name="Korshunova A.V."/>
            <person name="Sokolova D.S."/>
        </authorList>
    </citation>
    <scope>NUCLEOTIDE SEQUENCE [LARGE SCALE GENOMIC DNA]</scope>
    <source>
        <strain evidence="2 3">8m3</strain>
    </source>
</reference>
<proteinExistence type="predicted"/>
<name>A0A165YS36_9BACI</name>
<protein>
    <submittedName>
        <fullName evidence="2">Uncharacterized protein</fullName>
    </submittedName>
</protein>
<keyword evidence="3" id="KW-1185">Reference proteome</keyword>
<dbReference type="AlphaFoldDB" id="A0A165YS36"/>
<dbReference type="Proteomes" id="UP000076476">
    <property type="component" value="Unassembled WGS sequence"/>
</dbReference>
<accession>A0A165YS36</accession>
<evidence type="ECO:0000256" key="1">
    <source>
        <dbReference type="SAM" id="MobiDB-lite"/>
    </source>
</evidence>
<sequence>MQEEIFSDKTIQAKPVTDGGHPNEPVTLQNFNRHAKGISLRMKSTRFKSGHLFYCHIRIHSKLPVRLEVPIYNGCRKIFI</sequence>
<comment type="caution">
    <text evidence="2">The sequence shown here is derived from an EMBL/GenBank/DDBJ whole genome shotgun (WGS) entry which is preliminary data.</text>
</comment>